<keyword evidence="2" id="KW-1185">Reference proteome</keyword>
<organism evidence="1 2">
    <name type="scientific">Smallanthus sonchifolius</name>
    <dbReference type="NCBI Taxonomy" id="185202"/>
    <lineage>
        <taxon>Eukaryota</taxon>
        <taxon>Viridiplantae</taxon>
        <taxon>Streptophyta</taxon>
        <taxon>Embryophyta</taxon>
        <taxon>Tracheophyta</taxon>
        <taxon>Spermatophyta</taxon>
        <taxon>Magnoliopsida</taxon>
        <taxon>eudicotyledons</taxon>
        <taxon>Gunneridae</taxon>
        <taxon>Pentapetalae</taxon>
        <taxon>asterids</taxon>
        <taxon>campanulids</taxon>
        <taxon>Asterales</taxon>
        <taxon>Asteraceae</taxon>
        <taxon>Asteroideae</taxon>
        <taxon>Heliantheae alliance</taxon>
        <taxon>Millerieae</taxon>
        <taxon>Smallanthus</taxon>
    </lineage>
</organism>
<protein>
    <submittedName>
        <fullName evidence="1">Uncharacterized protein</fullName>
    </submittedName>
</protein>
<accession>A0ACB9IXM6</accession>
<comment type="caution">
    <text evidence="1">The sequence shown here is derived from an EMBL/GenBank/DDBJ whole genome shotgun (WGS) entry which is preliminary data.</text>
</comment>
<dbReference type="Proteomes" id="UP001056120">
    <property type="component" value="Linkage Group LG06"/>
</dbReference>
<evidence type="ECO:0000313" key="1">
    <source>
        <dbReference type="EMBL" id="KAI3812616.1"/>
    </source>
</evidence>
<reference evidence="1 2" key="2">
    <citation type="journal article" date="2022" name="Mol. Ecol. Resour.">
        <title>The genomes of chicory, endive, great burdock and yacon provide insights into Asteraceae paleo-polyploidization history and plant inulin production.</title>
        <authorList>
            <person name="Fan W."/>
            <person name="Wang S."/>
            <person name="Wang H."/>
            <person name="Wang A."/>
            <person name="Jiang F."/>
            <person name="Liu H."/>
            <person name="Zhao H."/>
            <person name="Xu D."/>
            <person name="Zhang Y."/>
        </authorList>
    </citation>
    <scope>NUCLEOTIDE SEQUENCE [LARGE SCALE GENOMIC DNA]</scope>
    <source>
        <strain evidence="2">cv. Yunnan</strain>
        <tissue evidence="1">Leaves</tissue>
    </source>
</reference>
<evidence type="ECO:0000313" key="2">
    <source>
        <dbReference type="Proteomes" id="UP001056120"/>
    </source>
</evidence>
<proteinExistence type="predicted"/>
<gene>
    <name evidence="1" type="ORF">L1987_17327</name>
</gene>
<sequence>MSARVRCFIQNFETPTPFDIISLINDTKIIITIIFPSSPNYLFVIPCNHVLGVFPWPLQGFNCLCIHNVDVGGEKMK</sequence>
<dbReference type="EMBL" id="CM042023">
    <property type="protein sequence ID" value="KAI3812616.1"/>
    <property type="molecule type" value="Genomic_DNA"/>
</dbReference>
<name>A0ACB9IXM6_9ASTR</name>
<reference evidence="2" key="1">
    <citation type="journal article" date="2022" name="Mol. Ecol. Resour.">
        <title>The genomes of chicory, endive, great burdock and yacon provide insights into Asteraceae palaeo-polyploidization history and plant inulin production.</title>
        <authorList>
            <person name="Fan W."/>
            <person name="Wang S."/>
            <person name="Wang H."/>
            <person name="Wang A."/>
            <person name="Jiang F."/>
            <person name="Liu H."/>
            <person name="Zhao H."/>
            <person name="Xu D."/>
            <person name="Zhang Y."/>
        </authorList>
    </citation>
    <scope>NUCLEOTIDE SEQUENCE [LARGE SCALE GENOMIC DNA]</scope>
    <source>
        <strain evidence="2">cv. Yunnan</strain>
    </source>
</reference>